<dbReference type="SUPFAM" id="SSF88697">
    <property type="entry name" value="PUA domain-like"/>
    <property type="match status" value="1"/>
</dbReference>
<dbReference type="SMART" id="SM00359">
    <property type="entry name" value="PUA"/>
    <property type="match status" value="1"/>
</dbReference>
<dbReference type="NCBIfam" id="NF040592">
    <property type="entry name" value="tRNA_mod_ArcS"/>
    <property type="match status" value="1"/>
</dbReference>
<dbReference type="InterPro" id="IPR004521">
    <property type="entry name" value="Uncharacterised_CHP00451"/>
</dbReference>
<dbReference type="Proteomes" id="UP000679341">
    <property type="component" value="Chromosome"/>
</dbReference>
<dbReference type="Pfam" id="PF01472">
    <property type="entry name" value="PUA"/>
    <property type="match status" value="1"/>
</dbReference>
<evidence type="ECO:0000256" key="1">
    <source>
        <dbReference type="ARBA" id="ARBA00005030"/>
    </source>
</evidence>
<dbReference type="InterPro" id="IPR038250">
    <property type="entry name" value="TGT_C2_sf"/>
</dbReference>
<dbReference type="GO" id="GO:0002099">
    <property type="term" value="P:tRNA wobble guanine modification"/>
    <property type="evidence" value="ECO:0007669"/>
    <property type="project" value="TreeGrafter"/>
</dbReference>
<dbReference type="InterPro" id="IPR050076">
    <property type="entry name" value="ArchSynthase1/Queuine_TRR"/>
</dbReference>
<dbReference type="Gene3D" id="3.20.20.105">
    <property type="entry name" value="Queuine tRNA-ribosyltransferase-like"/>
    <property type="match status" value="1"/>
</dbReference>
<dbReference type="PANTHER" id="PTHR46499:SF2">
    <property type="entry name" value="ARCHAEOSINE SYNTHASE"/>
    <property type="match status" value="1"/>
</dbReference>
<dbReference type="InterPro" id="IPR036895">
    <property type="entry name" value="Uracil-DNA_glycosylase-like_sf"/>
</dbReference>
<dbReference type="AlphaFoldDB" id="A0A8T8LIX6"/>
<evidence type="ECO:0000256" key="5">
    <source>
        <dbReference type="SAM" id="MobiDB-lite"/>
    </source>
</evidence>
<dbReference type="PANTHER" id="PTHR46499">
    <property type="entry name" value="QUEUINE TRNA-RIBOSYLTRANSFERASE"/>
    <property type="match status" value="1"/>
</dbReference>
<evidence type="ECO:0000256" key="3">
    <source>
        <dbReference type="ARBA" id="ARBA00022694"/>
    </source>
</evidence>
<feature type="domain" description="PUA" evidence="6">
    <location>
        <begin position="549"/>
        <end position="616"/>
    </location>
</feature>
<sequence length="617" mass="67587">MTDYFEVHERDGAARLGAVRLADPVTTPALADPFLDDAGSLWAGHREVPNGDESALTVLPHRSFPAGTRDEVRESFAVEHPDAEFPSAAVVDSRSARDVGADAYLLSDAQGFVGHGEGFRDAIVRAKEALPPDAALGLSGVATPRNVALLAYAGVDLVDETLARTKGTQGMYLTADAEHFLEDLDELPCACPACAKPRSEFTRADCADHNVNALRAELRRVRERIRSGRLRDYIEGQARHEGWLTAAFREFDDQWGYLEQRTPLMRDAEVTAASAETLDRVEIRRFADRVTSRYRNRFTDQPLVLVPCSATKPYSDSQSHRQFHDAIQWRGHTVSMTSPIGVVPQELETTYPAQHYDSVVTGDWSEDEIGFVAEVLRRYLDRNDYSRVIAHVPEDGYREICERVEGDPAVDVDFEYTCVDHPTTDESLGELNAALQGEPAYSKREREHNTVRAIADYLLGDGAGDDLFGGRGADGEEAGDGDEADRYGGEADVRTTGRYPKLQVWADDPDAGREGEPGEQLATMVPQYGTLSFTLAGARRWVESDAPTKRVEIDAFVPHGSVLAPGVVDAADEIRVGDEVVVEGPKAFAVGRAAMSGPEMAESTRGVAVEVRHADEK</sequence>
<dbReference type="GeneID" id="64827707"/>
<dbReference type="KEGG" id="hss:J7656_09165"/>
<accession>A0A8T8LIX6</accession>
<evidence type="ECO:0000256" key="2">
    <source>
        <dbReference type="ARBA" id="ARBA00008906"/>
    </source>
</evidence>
<dbReference type="CDD" id="cd21149">
    <property type="entry name" value="PUA_archaeosine_TGT"/>
    <property type="match status" value="1"/>
</dbReference>
<evidence type="ECO:0000313" key="7">
    <source>
        <dbReference type="EMBL" id="QUO46784.1"/>
    </source>
</evidence>
<keyword evidence="4" id="KW-0175">Coiled coil</keyword>
<keyword evidence="3" id="KW-0819">tRNA processing</keyword>
<dbReference type="OrthoDB" id="115061at2157"/>
<dbReference type="EMBL" id="CP073695">
    <property type="protein sequence ID" value="QUO46784.1"/>
    <property type="molecule type" value="Genomic_DNA"/>
</dbReference>
<dbReference type="GO" id="GO:0005737">
    <property type="term" value="C:cytoplasm"/>
    <property type="evidence" value="ECO:0007669"/>
    <property type="project" value="TreeGrafter"/>
</dbReference>
<evidence type="ECO:0000256" key="4">
    <source>
        <dbReference type="SAM" id="Coils"/>
    </source>
</evidence>
<feature type="coiled-coil region" evidence="4">
    <location>
        <begin position="204"/>
        <end position="231"/>
    </location>
</feature>
<protein>
    <submittedName>
        <fullName evidence="7">DUF5591 domain-containing protein</fullName>
    </submittedName>
</protein>
<dbReference type="InterPro" id="IPR002478">
    <property type="entry name" value="PUA"/>
</dbReference>
<dbReference type="Gene3D" id="3.10.450.90">
    <property type="entry name" value="ArcTGT, C2 domain"/>
    <property type="match status" value="1"/>
</dbReference>
<comment type="pathway">
    <text evidence="1">tRNA modification; archaeosine-tRNA biosynthesis.</text>
</comment>
<proteinExistence type="inferred from homology"/>
<organism evidence="7 8">
    <name type="scientific">Halorubrum ruber</name>
    <dbReference type="NCBI Taxonomy" id="2982524"/>
    <lineage>
        <taxon>Archaea</taxon>
        <taxon>Methanobacteriati</taxon>
        <taxon>Methanobacteriota</taxon>
        <taxon>Stenosarchaea group</taxon>
        <taxon>Halobacteria</taxon>
        <taxon>Halobacteriales</taxon>
        <taxon>Haloferacaceae</taxon>
        <taxon>Halorubrum</taxon>
    </lineage>
</organism>
<evidence type="ECO:0000259" key="6">
    <source>
        <dbReference type="SMART" id="SM00359"/>
    </source>
</evidence>
<dbReference type="Pfam" id="PF14810">
    <property type="entry name" value="TGT_C2"/>
    <property type="match status" value="1"/>
</dbReference>
<comment type="similarity">
    <text evidence="2">Belongs to the archaeosine synthase type 1 family.</text>
</comment>
<feature type="region of interest" description="Disordered" evidence="5">
    <location>
        <begin position="468"/>
        <end position="490"/>
    </location>
</feature>
<dbReference type="Pfam" id="PF17884">
    <property type="entry name" value="DUF5591"/>
    <property type="match status" value="1"/>
</dbReference>
<dbReference type="InterPro" id="IPR029402">
    <property type="entry name" value="TGT_C2"/>
</dbReference>
<dbReference type="InterPro" id="IPR036511">
    <property type="entry name" value="TGT-like_sf"/>
</dbReference>
<dbReference type="InterPro" id="IPR002616">
    <property type="entry name" value="tRNA_ribo_trans-like"/>
</dbReference>
<gene>
    <name evidence="7" type="ORF">J7656_09165</name>
</gene>
<keyword evidence="8" id="KW-1185">Reference proteome</keyword>
<evidence type="ECO:0000313" key="8">
    <source>
        <dbReference type="Proteomes" id="UP000679341"/>
    </source>
</evidence>
<dbReference type="Pfam" id="PF01702">
    <property type="entry name" value="TGT"/>
    <property type="match status" value="1"/>
</dbReference>
<dbReference type="RefSeq" id="WP_211553105.1">
    <property type="nucleotide sequence ID" value="NZ_CP073695.1"/>
</dbReference>
<dbReference type="Gene3D" id="2.30.130.10">
    <property type="entry name" value="PUA domain"/>
    <property type="match status" value="1"/>
</dbReference>
<dbReference type="PROSITE" id="PS50890">
    <property type="entry name" value="PUA"/>
    <property type="match status" value="1"/>
</dbReference>
<dbReference type="GO" id="GO:0003723">
    <property type="term" value="F:RNA binding"/>
    <property type="evidence" value="ECO:0007669"/>
    <property type="project" value="InterPro"/>
</dbReference>
<dbReference type="InterPro" id="IPR036974">
    <property type="entry name" value="PUA_sf"/>
</dbReference>
<dbReference type="SUPFAM" id="SSF52141">
    <property type="entry name" value="Uracil-DNA glycosylase-like"/>
    <property type="match status" value="1"/>
</dbReference>
<dbReference type="NCBIfam" id="TIGR00451">
    <property type="entry name" value="unchar_dom_2"/>
    <property type="match status" value="1"/>
</dbReference>
<name>A0A8T8LIX6_9EURY</name>
<dbReference type="InterPro" id="IPR053418">
    <property type="entry name" value="Archaeosine_synthase_1"/>
</dbReference>
<reference evidence="7 8" key="1">
    <citation type="submission" date="2021-03" db="EMBL/GenBank/DDBJ databases">
        <title>Halorubrum sodomense MBLA0099, Whole genome shotgun sequencing.</title>
        <authorList>
            <person name="Seo M.-J."/>
            <person name="Cho E.-S."/>
            <person name="Hwang C.Y."/>
        </authorList>
    </citation>
    <scope>NUCLEOTIDE SEQUENCE [LARGE SCALE GENOMIC DNA]</scope>
    <source>
        <strain evidence="7 8">MBLA0099</strain>
    </source>
</reference>
<dbReference type="InterPro" id="IPR040777">
    <property type="entry name" value="DUF5591"/>
</dbReference>
<dbReference type="SUPFAM" id="SSF51713">
    <property type="entry name" value="tRNA-guanine transglycosylase"/>
    <property type="match status" value="1"/>
</dbReference>
<dbReference type="Gene3D" id="3.40.50.10630">
    <property type="entry name" value="Uracil-DNA glycosylase-like"/>
    <property type="match status" value="1"/>
</dbReference>
<dbReference type="InterPro" id="IPR015947">
    <property type="entry name" value="PUA-like_sf"/>
</dbReference>